<name>A0A0E9QPG7_ANGAN</name>
<protein>
    <submittedName>
        <fullName evidence="1">Uncharacterized protein</fullName>
    </submittedName>
</protein>
<sequence length="41" mass="4814">MKQLQSVSVGMCVQMKLRHRRELNYSNLSIMSIVPYRTCVL</sequence>
<proteinExistence type="predicted"/>
<organism evidence="1">
    <name type="scientific">Anguilla anguilla</name>
    <name type="common">European freshwater eel</name>
    <name type="synonym">Muraena anguilla</name>
    <dbReference type="NCBI Taxonomy" id="7936"/>
    <lineage>
        <taxon>Eukaryota</taxon>
        <taxon>Metazoa</taxon>
        <taxon>Chordata</taxon>
        <taxon>Craniata</taxon>
        <taxon>Vertebrata</taxon>
        <taxon>Euteleostomi</taxon>
        <taxon>Actinopterygii</taxon>
        <taxon>Neopterygii</taxon>
        <taxon>Teleostei</taxon>
        <taxon>Anguilliformes</taxon>
        <taxon>Anguillidae</taxon>
        <taxon>Anguilla</taxon>
    </lineage>
</organism>
<accession>A0A0E9QPG7</accession>
<reference evidence="1" key="1">
    <citation type="submission" date="2014-11" db="EMBL/GenBank/DDBJ databases">
        <authorList>
            <person name="Amaro Gonzalez C."/>
        </authorList>
    </citation>
    <scope>NUCLEOTIDE SEQUENCE</scope>
</reference>
<evidence type="ECO:0000313" key="1">
    <source>
        <dbReference type="EMBL" id="JAH18135.1"/>
    </source>
</evidence>
<dbReference type="AlphaFoldDB" id="A0A0E9QPG7"/>
<dbReference type="EMBL" id="GBXM01090442">
    <property type="protein sequence ID" value="JAH18135.1"/>
    <property type="molecule type" value="Transcribed_RNA"/>
</dbReference>
<reference evidence="1" key="2">
    <citation type="journal article" date="2015" name="Fish Shellfish Immunol.">
        <title>Early steps in the European eel (Anguilla anguilla)-Vibrio vulnificus interaction in the gills: Role of the RtxA13 toxin.</title>
        <authorList>
            <person name="Callol A."/>
            <person name="Pajuelo D."/>
            <person name="Ebbesson L."/>
            <person name="Teles M."/>
            <person name="MacKenzie S."/>
            <person name="Amaro C."/>
        </authorList>
    </citation>
    <scope>NUCLEOTIDE SEQUENCE</scope>
</reference>